<reference evidence="9 10" key="1">
    <citation type="journal article" date="2021" name="ACS Chem. Biol.">
        <title>Genomic-Led Discovery of a Novel Glycopeptide Antibiotic by Nonomuraea coxensis DSM 45129.</title>
        <authorList>
            <person name="Yushchuk O."/>
            <person name="Vior N.M."/>
            <person name="Andreo-Vidal A."/>
            <person name="Berini F."/>
            <person name="Ruckert C."/>
            <person name="Busche T."/>
            <person name="Binda E."/>
            <person name="Kalinowski J."/>
            <person name="Truman A.W."/>
            <person name="Marinelli F."/>
        </authorList>
    </citation>
    <scope>NUCLEOTIDE SEQUENCE [LARGE SCALE GENOMIC DNA]</scope>
    <source>
        <strain evidence="9 10">DSM 45129</strain>
    </source>
</reference>
<feature type="transmembrane region" description="Helical" evidence="7">
    <location>
        <begin position="96"/>
        <end position="114"/>
    </location>
</feature>
<evidence type="ECO:0000256" key="4">
    <source>
        <dbReference type="ARBA" id="ARBA00022692"/>
    </source>
</evidence>
<dbReference type="Gene3D" id="1.20.1250.20">
    <property type="entry name" value="MFS general substrate transporter like domains"/>
    <property type="match status" value="2"/>
</dbReference>
<feature type="domain" description="Major facilitator superfamily (MFS) profile" evidence="8">
    <location>
        <begin position="23"/>
        <end position="437"/>
    </location>
</feature>
<dbReference type="EMBL" id="CP068985">
    <property type="protein sequence ID" value="QYC42080.1"/>
    <property type="molecule type" value="Genomic_DNA"/>
</dbReference>
<feature type="transmembrane region" description="Helical" evidence="7">
    <location>
        <begin position="413"/>
        <end position="433"/>
    </location>
</feature>
<feature type="transmembrane region" description="Helical" evidence="7">
    <location>
        <begin position="35"/>
        <end position="54"/>
    </location>
</feature>
<feature type="transmembrane region" description="Helical" evidence="7">
    <location>
        <begin position="120"/>
        <end position="140"/>
    </location>
</feature>
<dbReference type="PROSITE" id="PS50850">
    <property type="entry name" value="MFS"/>
    <property type="match status" value="1"/>
</dbReference>
<evidence type="ECO:0000256" key="5">
    <source>
        <dbReference type="ARBA" id="ARBA00022989"/>
    </source>
</evidence>
<keyword evidence="10" id="KW-1185">Reference proteome</keyword>
<sequence>MVVKDTATPGRTRSGRALTPRQVGFAAMIGNAIELYDFILYSFIAATVFGPLFFPGFEPWLGTLAALSGHAVAFFVRPLGAVVFGRMGDRYGRRPTLLASLVLMGVATVGIGMLPTYAAVGVAAPVVLVLLRLLQGLAVGGEYPGAVVVAVEHAPRNLATFYGALPQIGNMIGILMAGASMLAVNMAVGTQTWLSWGWRIPFLLSGVLVVFGVVLRARLAETPEFVAASARVEAQRGAPGSLATLLRVARRPLVVCVLIWIGPVTFGYAFLTSLLAYVNKYQPGLSATDVQIGLVLTASVLVAVVALSGRHGDGWGRRRVVIVSGLMTIGWAVPAYLLIGTAAPLALWLAMMIGAISYGIFGGVVPAMMSQMFPVEVRYLGVAVAIAASALVGGALLPLPTLAAVGAYGGSPVPLMVMMGLSGLATTVGGLLLPRER</sequence>
<keyword evidence="2" id="KW-0813">Transport</keyword>
<dbReference type="InterPro" id="IPR036259">
    <property type="entry name" value="MFS_trans_sf"/>
</dbReference>
<proteinExistence type="predicted"/>
<evidence type="ECO:0000259" key="8">
    <source>
        <dbReference type="PROSITE" id="PS50850"/>
    </source>
</evidence>
<protein>
    <submittedName>
        <fullName evidence="9">Proline/betaine transporter</fullName>
    </submittedName>
</protein>
<organism evidence="9 10">
    <name type="scientific">Nonomuraea coxensis DSM 45129</name>
    <dbReference type="NCBI Taxonomy" id="1122611"/>
    <lineage>
        <taxon>Bacteria</taxon>
        <taxon>Bacillati</taxon>
        <taxon>Actinomycetota</taxon>
        <taxon>Actinomycetes</taxon>
        <taxon>Streptosporangiales</taxon>
        <taxon>Streptosporangiaceae</taxon>
        <taxon>Nonomuraea</taxon>
    </lineage>
</organism>
<feature type="transmembrane region" description="Helical" evidence="7">
    <location>
        <begin position="161"/>
        <end position="184"/>
    </location>
</feature>
<dbReference type="PANTHER" id="PTHR43045:SF1">
    <property type="entry name" value="SHIKIMATE TRANSPORTER"/>
    <property type="match status" value="1"/>
</dbReference>
<dbReference type="RefSeq" id="WP_020545835.1">
    <property type="nucleotide sequence ID" value="NZ_CP068985.1"/>
</dbReference>
<feature type="transmembrane region" description="Helical" evidence="7">
    <location>
        <begin position="320"/>
        <end position="339"/>
    </location>
</feature>
<evidence type="ECO:0000313" key="10">
    <source>
        <dbReference type="Proteomes" id="UP000824681"/>
    </source>
</evidence>
<gene>
    <name evidence="9" type="primary">proP</name>
    <name evidence="9" type="ORF">Nocox_22380</name>
</gene>
<feature type="transmembrane region" description="Helical" evidence="7">
    <location>
        <begin position="379"/>
        <end position="401"/>
    </location>
</feature>
<keyword evidence="4 7" id="KW-0812">Transmembrane</keyword>
<dbReference type="SUPFAM" id="SSF103473">
    <property type="entry name" value="MFS general substrate transporter"/>
    <property type="match status" value="1"/>
</dbReference>
<evidence type="ECO:0000256" key="6">
    <source>
        <dbReference type="ARBA" id="ARBA00023136"/>
    </source>
</evidence>
<name>A0ABX8U339_9ACTN</name>
<evidence type="ECO:0000256" key="1">
    <source>
        <dbReference type="ARBA" id="ARBA00004651"/>
    </source>
</evidence>
<dbReference type="PANTHER" id="PTHR43045">
    <property type="entry name" value="SHIKIMATE TRANSPORTER"/>
    <property type="match status" value="1"/>
</dbReference>
<evidence type="ECO:0000256" key="3">
    <source>
        <dbReference type="ARBA" id="ARBA00022475"/>
    </source>
</evidence>
<feature type="transmembrane region" description="Helical" evidence="7">
    <location>
        <begin position="196"/>
        <end position="215"/>
    </location>
</feature>
<evidence type="ECO:0000256" key="7">
    <source>
        <dbReference type="SAM" id="Phobius"/>
    </source>
</evidence>
<feature type="transmembrane region" description="Helical" evidence="7">
    <location>
        <begin position="290"/>
        <end position="308"/>
    </location>
</feature>
<dbReference type="InterPro" id="IPR020846">
    <property type="entry name" value="MFS_dom"/>
</dbReference>
<keyword evidence="5 7" id="KW-1133">Transmembrane helix</keyword>
<feature type="transmembrane region" description="Helical" evidence="7">
    <location>
        <begin position="253"/>
        <end position="278"/>
    </location>
</feature>
<comment type="subcellular location">
    <subcellularLocation>
        <location evidence="1">Cell membrane</location>
        <topology evidence="1">Multi-pass membrane protein</topology>
    </subcellularLocation>
</comment>
<keyword evidence="3" id="KW-1003">Cell membrane</keyword>
<keyword evidence="6 7" id="KW-0472">Membrane</keyword>
<evidence type="ECO:0000256" key="2">
    <source>
        <dbReference type="ARBA" id="ARBA00022448"/>
    </source>
</evidence>
<dbReference type="InterPro" id="IPR005828">
    <property type="entry name" value="MFS_sugar_transport-like"/>
</dbReference>
<feature type="transmembrane region" description="Helical" evidence="7">
    <location>
        <begin position="345"/>
        <end position="367"/>
    </location>
</feature>
<evidence type="ECO:0000313" key="9">
    <source>
        <dbReference type="EMBL" id="QYC42080.1"/>
    </source>
</evidence>
<dbReference type="Proteomes" id="UP000824681">
    <property type="component" value="Chromosome"/>
</dbReference>
<feature type="transmembrane region" description="Helical" evidence="7">
    <location>
        <begin position="60"/>
        <end position="84"/>
    </location>
</feature>
<accession>A0ABX8U339</accession>
<dbReference type="Pfam" id="PF00083">
    <property type="entry name" value="Sugar_tr"/>
    <property type="match status" value="1"/>
</dbReference>